<dbReference type="AlphaFoldDB" id="A0A6C0L9S0"/>
<dbReference type="EMBL" id="MN740451">
    <property type="protein sequence ID" value="QHU27050.1"/>
    <property type="molecule type" value="Genomic_DNA"/>
</dbReference>
<accession>A0A6C0L9S0</accession>
<name>A0A6C0L9S0_9ZZZZ</name>
<keyword evidence="1" id="KW-0175">Coiled coil</keyword>
<feature type="region of interest" description="Disordered" evidence="2">
    <location>
        <begin position="1"/>
        <end position="29"/>
    </location>
</feature>
<evidence type="ECO:0000313" key="3">
    <source>
        <dbReference type="EMBL" id="QHU27050.1"/>
    </source>
</evidence>
<evidence type="ECO:0000256" key="1">
    <source>
        <dbReference type="SAM" id="Coils"/>
    </source>
</evidence>
<feature type="coiled-coil region" evidence="1">
    <location>
        <begin position="90"/>
        <end position="125"/>
    </location>
</feature>
<sequence>MGGSFSKFKEDRRKFMPSSSEKEEDEKNFAIKSRQTALILRDKNAENIVKKQDTEEKAKILAAAEVERSNFDEELMRTAKNSSILNDDDIRKLQDNNNLSTEDFKKKQEEQIRKQVKINQEERREKVMKTLRKNSGGGGNNKNKPIIIVRKEILGKERCIYKKTGDRKEYVKYKSNLITVKDYKKIIKARNNKKI</sequence>
<evidence type="ECO:0000256" key="2">
    <source>
        <dbReference type="SAM" id="MobiDB-lite"/>
    </source>
</evidence>
<proteinExistence type="predicted"/>
<organism evidence="3">
    <name type="scientific">viral metagenome</name>
    <dbReference type="NCBI Taxonomy" id="1070528"/>
    <lineage>
        <taxon>unclassified sequences</taxon>
        <taxon>metagenomes</taxon>
        <taxon>organismal metagenomes</taxon>
    </lineage>
</organism>
<protein>
    <submittedName>
        <fullName evidence="3">Uncharacterized protein</fullName>
    </submittedName>
</protein>
<reference evidence="3" key="1">
    <citation type="journal article" date="2020" name="Nature">
        <title>Giant virus diversity and host interactions through global metagenomics.</title>
        <authorList>
            <person name="Schulz F."/>
            <person name="Roux S."/>
            <person name="Paez-Espino D."/>
            <person name="Jungbluth S."/>
            <person name="Walsh D.A."/>
            <person name="Denef V.J."/>
            <person name="McMahon K.D."/>
            <person name="Konstantinidis K.T."/>
            <person name="Eloe-Fadrosh E.A."/>
            <person name="Kyrpides N.C."/>
            <person name="Woyke T."/>
        </authorList>
    </citation>
    <scope>NUCLEOTIDE SEQUENCE</scope>
    <source>
        <strain evidence="3">GVMAG-M-3300027763-16</strain>
    </source>
</reference>